<comment type="caution">
    <text evidence="11">The sequence shown here is derived from an EMBL/GenBank/DDBJ whole genome shotgun (WGS) entry which is preliminary data.</text>
</comment>
<evidence type="ECO:0000256" key="3">
    <source>
        <dbReference type="ARBA" id="ARBA00022553"/>
    </source>
</evidence>
<dbReference type="InterPro" id="IPR004358">
    <property type="entry name" value="Sig_transdc_His_kin-like_C"/>
</dbReference>
<dbReference type="InterPro" id="IPR036097">
    <property type="entry name" value="HisK_dim/P_sf"/>
</dbReference>
<dbReference type="SMART" id="SM00448">
    <property type="entry name" value="REC"/>
    <property type="match status" value="1"/>
</dbReference>
<dbReference type="Proteomes" id="UP001050975">
    <property type="component" value="Unassembled WGS sequence"/>
</dbReference>
<name>A0AAV3X0U0_9CYAN</name>
<evidence type="ECO:0000256" key="1">
    <source>
        <dbReference type="ARBA" id="ARBA00000085"/>
    </source>
</evidence>
<dbReference type="SMART" id="SM00387">
    <property type="entry name" value="HATPase_c"/>
    <property type="match status" value="2"/>
</dbReference>
<keyword evidence="12" id="KW-1185">Reference proteome</keyword>
<dbReference type="InterPro" id="IPR036890">
    <property type="entry name" value="HATPase_C_sf"/>
</dbReference>
<accession>A0AAV3X0U0</accession>
<keyword evidence="6" id="KW-0902">Two-component regulatory system</keyword>
<dbReference type="Pfam" id="PF02518">
    <property type="entry name" value="HATPase_c"/>
    <property type="match status" value="1"/>
</dbReference>
<dbReference type="SMART" id="SM00388">
    <property type="entry name" value="HisKA"/>
    <property type="match status" value="1"/>
</dbReference>
<evidence type="ECO:0000256" key="4">
    <source>
        <dbReference type="ARBA" id="ARBA00022679"/>
    </source>
</evidence>
<dbReference type="SUPFAM" id="SSF52172">
    <property type="entry name" value="CheY-like"/>
    <property type="match status" value="1"/>
</dbReference>
<evidence type="ECO:0000256" key="7">
    <source>
        <dbReference type="PROSITE-ProRule" id="PRU00169"/>
    </source>
</evidence>
<proteinExistence type="predicted"/>
<dbReference type="RefSeq" id="WP_226575646.1">
    <property type="nucleotide sequence ID" value="NZ_BLAY01000011.1"/>
</dbReference>
<evidence type="ECO:0000256" key="6">
    <source>
        <dbReference type="ARBA" id="ARBA00023012"/>
    </source>
</evidence>
<evidence type="ECO:0000259" key="10">
    <source>
        <dbReference type="PROSITE" id="PS50110"/>
    </source>
</evidence>
<evidence type="ECO:0000313" key="11">
    <source>
        <dbReference type="EMBL" id="GET36302.1"/>
    </source>
</evidence>
<dbReference type="GO" id="GO:0005886">
    <property type="term" value="C:plasma membrane"/>
    <property type="evidence" value="ECO:0007669"/>
    <property type="project" value="TreeGrafter"/>
</dbReference>
<keyword evidence="8" id="KW-0175">Coiled coil</keyword>
<dbReference type="AlphaFoldDB" id="A0AAV3X0U0"/>
<dbReference type="SUPFAM" id="SSF55874">
    <property type="entry name" value="ATPase domain of HSP90 chaperone/DNA topoisomerase II/histidine kinase"/>
    <property type="match status" value="2"/>
</dbReference>
<dbReference type="Pfam" id="PF13581">
    <property type="entry name" value="HATPase_c_2"/>
    <property type="match status" value="1"/>
</dbReference>
<keyword evidence="3 7" id="KW-0597">Phosphoprotein</keyword>
<dbReference type="EMBL" id="BLAY01000011">
    <property type="protein sequence ID" value="GET36302.1"/>
    <property type="molecule type" value="Genomic_DNA"/>
</dbReference>
<feature type="domain" description="Response regulatory" evidence="10">
    <location>
        <begin position="472"/>
        <end position="588"/>
    </location>
</feature>
<dbReference type="EC" id="2.7.13.3" evidence="2"/>
<feature type="modified residue" description="4-aspartylphosphate" evidence="7">
    <location>
        <position position="521"/>
    </location>
</feature>
<dbReference type="InterPro" id="IPR003594">
    <property type="entry name" value="HATPase_dom"/>
</dbReference>
<feature type="coiled-coil region" evidence="8">
    <location>
        <begin position="151"/>
        <end position="199"/>
    </location>
</feature>
<reference evidence="11" key="1">
    <citation type="submission" date="2019-10" db="EMBL/GenBank/DDBJ databases">
        <title>Draft genome sequece of Microseira wollei NIES-4236.</title>
        <authorList>
            <person name="Yamaguchi H."/>
            <person name="Suzuki S."/>
            <person name="Kawachi M."/>
        </authorList>
    </citation>
    <scope>NUCLEOTIDE SEQUENCE</scope>
    <source>
        <strain evidence="11">NIES-4236</strain>
    </source>
</reference>
<sequence length="596" mass="65553">MIYPILTVEIRFEQDIVLARQRARQIANLLGFDIQEQTRIATAVSEVARHAFQYAGKGKFEFLIKGQSPQVFVTRISDSGEGIANLQTNSHNGMGLVGARRLMDEVIVESSPGRGTGVQLIKQFPKHGTSLTKTQLNQIVDQLTRLPKDPFAEIQQQNQELLQTLEELQKRQEELAQLNQELEDTNRGVIALYAELNDKAESLKRASELKTRFLSNMSHEFRTPLNAILSLSDMLLNHLDGDLTAEQEKQVTFIRKSAASLTDLVNDLLDLAKVEAGKVDVRVTAFEVTDLFSALRGMLRPLLTNNAVALIFAEPSAIPTLKTDEGKVSQIMRNFISNALKYTEKGEVRVTAKMGANQTVIFSVADTGIGIAPENQSRIFEEFVQVNHPLQKRVKGTGLGLPLCKKLSELLGGSVALQSTLGVGSTFSVTLPIVYCAAPETDFGAGNDGDNFTNNPKINNQNAQSASNLLKKILIIDDEEVSRYTIKSWLADIRCTAIEAADGYEGLYRARTEQPQAILLDLLMPGLTGFTVLEQLKSDPATSAIPVIIVTSKRLEAQEYEQLAARAVAIVSKESNSREEAIAQLRAAFLKAGLNF</sequence>
<evidence type="ECO:0000256" key="5">
    <source>
        <dbReference type="ARBA" id="ARBA00022777"/>
    </source>
</evidence>
<protein>
    <recommendedName>
        <fullName evidence="2">histidine kinase</fullName>
        <ecNumber evidence="2">2.7.13.3</ecNumber>
    </recommendedName>
</protein>
<dbReference type="PANTHER" id="PTHR43047">
    <property type="entry name" value="TWO-COMPONENT HISTIDINE PROTEIN KINASE"/>
    <property type="match status" value="1"/>
</dbReference>
<keyword evidence="5 11" id="KW-0418">Kinase</keyword>
<dbReference type="PROSITE" id="PS50109">
    <property type="entry name" value="HIS_KIN"/>
    <property type="match status" value="1"/>
</dbReference>
<dbReference type="Gene3D" id="3.30.565.10">
    <property type="entry name" value="Histidine kinase-like ATPase, C-terminal domain"/>
    <property type="match status" value="2"/>
</dbReference>
<dbReference type="Pfam" id="PF00072">
    <property type="entry name" value="Response_reg"/>
    <property type="match status" value="1"/>
</dbReference>
<dbReference type="CDD" id="cd16922">
    <property type="entry name" value="HATPase_EvgS-ArcB-TorS-like"/>
    <property type="match status" value="1"/>
</dbReference>
<dbReference type="InterPro" id="IPR011006">
    <property type="entry name" value="CheY-like_superfamily"/>
</dbReference>
<evidence type="ECO:0000256" key="8">
    <source>
        <dbReference type="SAM" id="Coils"/>
    </source>
</evidence>
<dbReference type="PRINTS" id="PR00344">
    <property type="entry name" value="BCTRLSENSOR"/>
</dbReference>
<dbReference type="CDD" id="cd00082">
    <property type="entry name" value="HisKA"/>
    <property type="match status" value="1"/>
</dbReference>
<dbReference type="GO" id="GO:0000155">
    <property type="term" value="F:phosphorelay sensor kinase activity"/>
    <property type="evidence" value="ECO:0007669"/>
    <property type="project" value="InterPro"/>
</dbReference>
<feature type="domain" description="Histidine kinase" evidence="9">
    <location>
        <begin position="216"/>
        <end position="435"/>
    </location>
</feature>
<dbReference type="PROSITE" id="PS50110">
    <property type="entry name" value="RESPONSE_REGULATORY"/>
    <property type="match status" value="1"/>
</dbReference>
<evidence type="ECO:0000259" key="9">
    <source>
        <dbReference type="PROSITE" id="PS50109"/>
    </source>
</evidence>
<dbReference type="InterPro" id="IPR001789">
    <property type="entry name" value="Sig_transdc_resp-reg_receiver"/>
</dbReference>
<evidence type="ECO:0000313" key="12">
    <source>
        <dbReference type="Proteomes" id="UP001050975"/>
    </source>
</evidence>
<dbReference type="Pfam" id="PF00512">
    <property type="entry name" value="HisKA"/>
    <property type="match status" value="1"/>
</dbReference>
<dbReference type="InterPro" id="IPR003661">
    <property type="entry name" value="HisK_dim/P_dom"/>
</dbReference>
<evidence type="ECO:0000256" key="2">
    <source>
        <dbReference type="ARBA" id="ARBA00012438"/>
    </source>
</evidence>
<dbReference type="Gene3D" id="3.40.50.2300">
    <property type="match status" value="1"/>
</dbReference>
<dbReference type="Gene3D" id="1.10.287.130">
    <property type="match status" value="1"/>
</dbReference>
<gene>
    <name evidence="11" type="ORF">MiSe_10500</name>
</gene>
<comment type="catalytic activity">
    <reaction evidence="1">
        <text>ATP + protein L-histidine = ADP + protein N-phospho-L-histidine.</text>
        <dbReference type="EC" id="2.7.13.3"/>
    </reaction>
</comment>
<dbReference type="InterPro" id="IPR005467">
    <property type="entry name" value="His_kinase_dom"/>
</dbReference>
<dbReference type="GO" id="GO:0009927">
    <property type="term" value="F:histidine phosphotransfer kinase activity"/>
    <property type="evidence" value="ECO:0007669"/>
    <property type="project" value="TreeGrafter"/>
</dbReference>
<dbReference type="SUPFAM" id="SSF47384">
    <property type="entry name" value="Homodimeric domain of signal transducing histidine kinase"/>
    <property type="match status" value="1"/>
</dbReference>
<keyword evidence="4" id="KW-0808">Transferase</keyword>
<dbReference type="PANTHER" id="PTHR43047:SF72">
    <property type="entry name" value="OSMOSENSING HISTIDINE PROTEIN KINASE SLN1"/>
    <property type="match status" value="1"/>
</dbReference>
<organism evidence="11 12">
    <name type="scientific">Microseira wollei NIES-4236</name>
    <dbReference type="NCBI Taxonomy" id="2530354"/>
    <lineage>
        <taxon>Bacteria</taxon>
        <taxon>Bacillati</taxon>
        <taxon>Cyanobacteriota</taxon>
        <taxon>Cyanophyceae</taxon>
        <taxon>Oscillatoriophycideae</taxon>
        <taxon>Aerosakkonematales</taxon>
        <taxon>Aerosakkonemataceae</taxon>
        <taxon>Microseira</taxon>
    </lineage>
</organism>